<protein>
    <submittedName>
        <fullName evidence="4">Unannotated protein</fullName>
    </submittedName>
</protein>
<dbReference type="AlphaFoldDB" id="A0A6J6GU04"/>
<feature type="region of interest" description="Disordered" evidence="1">
    <location>
        <begin position="1"/>
        <end position="23"/>
    </location>
</feature>
<keyword evidence="2" id="KW-0472">Membrane</keyword>
<feature type="transmembrane region" description="Helical" evidence="2">
    <location>
        <begin position="98"/>
        <end position="117"/>
    </location>
</feature>
<reference evidence="4" key="1">
    <citation type="submission" date="2020-05" db="EMBL/GenBank/DDBJ databases">
        <authorList>
            <person name="Chiriac C."/>
            <person name="Salcher M."/>
            <person name="Ghai R."/>
            <person name="Kavagutti S V."/>
        </authorList>
    </citation>
    <scope>NUCLEOTIDE SEQUENCE</scope>
</reference>
<dbReference type="Pfam" id="PF01882">
    <property type="entry name" value="DUF58"/>
    <property type="match status" value="1"/>
</dbReference>
<feature type="transmembrane region" description="Helical" evidence="2">
    <location>
        <begin position="71"/>
        <end position="92"/>
    </location>
</feature>
<evidence type="ECO:0000256" key="2">
    <source>
        <dbReference type="SAM" id="Phobius"/>
    </source>
</evidence>
<dbReference type="PANTHER" id="PTHR34351">
    <property type="entry name" value="SLR1927 PROTEIN-RELATED"/>
    <property type="match status" value="1"/>
</dbReference>
<keyword evidence="2" id="KW-0812">Transmembrane</keyword>
<feature type="domain" description="DUF58" evidence="3">
    <location>
        <begin position="259"/>
        <end position="345"/>
    </location>
</feature>
<dbReference type="InterPro" id="IPR002881">
    <property type="entry name" value="DUF58"/>
</dbReference>
<dbReference type="EMBL" id="CAEZUR010000019">
    <property type="protein sequence ID" value="CAB4603780.1"/>
    <property type="molecule type" value="Genomic_DNA"/>
</dbReference>
<accession>A0A6J6GU04</accession>
<proteinExistence type="predicted"/>
<evidence type="ECO:0000256" key="1">
    <source>
        <dbReference type="SAM" id="MobiDB-lite"/>
    </source>
</evidence>
<name>A0A6J6GU04_9ZZZZ</name>
<evidence type="ECO:0000259" key="3">
    <source>
        <dbReference type="Pfam" id="PF01882"/>
    </source>
</evidence>
<sequence length="468" mass="51160">MSNNGTRPTKGKAKAASSAAGRTQVREATATISHGTQTVTGRVSLTLSKFGEVFGQAASAMRKGFRWVSETVTKVGLIAIIFVLLWVPLGVLLDWPEFAFLGAVSAIILAVAVPFLIGGNEYEIGFDLPDDHLIAGEHTKAPISVTNTSNHLQLPGVLEVQIGGGVEEFSIPILRAGDTKLIDYAIPAQRRGVLKLGPITTVRTDPIATLRRENKLLEEREIFVHPQTRQLPRTREGILRDLEGDPTTSIVDSDMSFHSVREYVVGDNPKHIHWKLTAKIGQAGKFMLRQYEESRRSKMIVILAANTSEYRANSDEYEIAVSAAGSLGLSAIRDQRKISVLASDEIPALARGRMFAIKEFKVQTKRRLLDDLCLVNASEQAMGLKDVCRLAAAKHADVSLAIIVVGSTVTPRLMQQIKMFLPSNIGVLFVVADSSPDAEPKFAEVNGMKIFTIQEIQDLPGLMGRFIR</sequence>
<evidence type="ECO:0000313" key="4">
    <source>
        <dbReference type="EMBL" id="CAB4603780.1"/>
    </source>
</evidence>
<keyword evidence="2" id="KW-1133">Transmembrane helix</keyword>
<gene>
    <name evidence="4" type="ORF">UFOPK1843_00357</name>
</gene>
<organism evidence="4">
    <name type="scientific">freshwater metagenome</name>
    <dbReference type="NCBI Taxonomy" id="449393"/>
    <lineage>
        <taxon>unclassified sequences</taxon>
        <taxon>metagenomes</taxon>
        <taxon>ecological metagenomes</taxon>
    </lineage>
</organism>